<dbReference type="KEGG" id="mmaz:MmTuc01_3008"/>
<evidence type="ECO:0000313" key="2">
    <source>
        <dbReference type="Proteomes" id="UP000011718"/>
    </source>
</evidence>
<dbReference type="HOGENOM" id="CLU_3163145_0_0_2"/>
<dbReference type="BioCyc" id="MMAZ1236903:G139K-2862-MONOMER"/>
<accession>M1PCL7</accession>
<gene>
    <name evidence="1" type="ORF">MmTuc01_3008</name>
</gene>
<proteinExistence type="predicted"/>
<sequence length="47" mass="5422">MCSPISFLKHLIYFELHRFIRPFLISLFVIPLSRMAGANTKPSEIVS</sequence>
<reference evidence="1 2" key="1">
    <citation type="journal article" date="2013" name="Genome Announc.">
        <title>Complete Genome of a Methanosarcina mazei Strain Isolated from Sediment Samples from an Amazonian Flooded Area.</title>
        <authorList>
            <person name="Assis das Gracas D."/>
            <person name="Thiago Juca Ramos R."/>
            <person name="Vieira Araujo A.C."/>
            <person name="Zahlouth R."/>
            <person name="Ribeiro Carneiro A."/>
            <person name="Souza Lopes T."/>
            <person name="Azevedo Barauna R."/>
            <person name="Azevedo V."/>
            <person name="Cruz Schneider M.P."/>
            <person name="Pellizari V.H."/>
            <person name="Silva A."/>
        </authorList>
    </citation>
    <scope>NUCLEOTIDE SEQUENCE [LARGE SCALE GENOMIC DNA]</scope>
    <source>
        <strain evidence="1 2">Tuc01</strain>
    </source>
</reference>
<dbReference type="AlphaFoldDB" id="M1PCL7"/>
<dbReference type="Proteomes" id="UP000011718">
    <property type="component" value="Chromosome"/>
</dbReference>
<organism evidence="1 2">
    <name type="scientific">Methanosarcina mazei Tuc01</name>
    <dbReference type="NCBI Taxonomy" id="1236903"/>
    <lineage>
        <taxon>Archaea</taxon>
        <taxon>Methanobacteriati</taxon>
        <taxon>Methanobacteriota</taxon>
        <taxon>Stenosarchaea group</taxon>
        <taxon>Methanomicrobia</taxon>
        <taxon>Methanosarcinales</taxon>
        <taxon>Methanosarcinaceae</taxon>
        <taxon>Methanosarcina</taxon>
    </lineage>
</organism>
<protein>
    <submittedName>
        <fullName evidence="1">Uncharacterized protein</fullName>
    </submittedName>
</protein>
<evidence type="ECO:0000313" key="1">
    <source>
        <dbReference type="EMBL" id="AGF98277.1"/>
    </source>
</evidence>
<name>M1PCL7_METMZ</name>
<dbReference type="EMBL" id="CP004144">
    <property type="protein sequence ID" value="AGF98277.1"/>
    <property type="molecule type" value="Genomic_DNA"/>
</dbReference>